<keyword evidence="9 16" id="KW-0560">Oxidoreductase</keyword>
<evidence type="ECO:0000259" key="17">
    <source>
        <dbReference type="PROSITE" id="PS50873"/>
    </source>
</evidence>
<keyword evidence="11 15" id="KW-1015">Disulfide bond</keyword>
<dbReference type="Pfam" id="PF11895">
    <property type="entry name" value="Peroxidase_ext"/>
    <property type="match status" value="1"/>
</dbReference>
<reference evidence="18 19" key="1">
    <citation type="submission" date="2014-04" db="EMBL/GenBank/DDBJ databases">
        <authorList>
            <consortium name="DOE Joint Genome Institute"/>
            <person name="Kuo A."/>
            <person name="Tarkka M."/>
            <person name="Buscot F."/>
            <person name="Kohler A."/>
            <person name="Nagy L.G."/>
            <person name="Floudas D."/>
            <person name="Copeland A."/>
            <person name="Barry K.W."/>
            <person name="Cichocki N."/>
            <person name="Veneault-Fourrey C."/>
            <person name="LaButti K."/>
            <person name="Lindquist E.A."/>
            <person name="Lipzen A."/>
            <person name="Lundell T."/>
            <person name="Morin E."/>
            <person name="Murat C."/>
            <person name="Sun H."/>
            <person name="Tunlid A."/>
            <person name="Henrissat B."/>
            <person name="Grigoriev I.V."/>
            <person name="Hibbett D.S."/>
            <person name="Martin F."/>
            <person name="Nordberg H.P."/>
            <person name="Cantor M.N."/>
            <person name="Hua S.X."/>
        </authorList>
    </citation>
    <scope>NUCLEOTIDE SEQUENCE [LARGE SCALE GENOMIC DNA]</scope>
    <source>
        <strain evidence="18 19">F 1598</strain>
    </source>
</reference>
<evidence type="ECO:0000256" key="9">
    <source>
        <dbReference type="ARBA" id="ARBA00023002"/>
    </source>
</evidence>
<comment type="subcellular location">
    <subcellularLocation>
        <location evidence="1">Secreted</location>
    </subcellularLocation>
</comment>
<feature type="binding site" evidence="14">
    <location>
        <position position="105"/>
    </location>
    <ligand>
        <name>Ca(2+)</name>
        <dbReference type="ChEBI" id="CHEBI:29108"/>
        <label>2</label>
    </ligand>
</feature>
<dbReference type="SUPFAM" id="SSF48113">
    <property type="entry name" value="Heme-dependent peroxidases"/>
    <property type="match status" value="1"/>
</dbReference>
<keyword evidence="12" id="KW-0325">Glycoprotein</keyword>
<evidence type="ECO:0000256" key="16">
    <source>
        <dbReference type="RuleBase" id="RU363051"/>
    </source>
</evidence>
<feature type="disulfide bond" evidence="15">
    <location>
        <begin position="178"/>
        <end position="243"/>
    </location>
</feature>
<evidence type="ECO:0000256" key="15">
    <source>
        <dbReference type="PIRSR" id="PIRSR601621-4"/>
    </source>
</evidence>
<evidence type="ECO:0000256" key="7">
    <source>
        <dbReference type="ARBA" id="ARBA00022729"/>
    </source>
</evidence>
<dbReference type="PANTHER" id="PTHR31356:SF66">
    <property type="entry name" value="CATALASE-PEROXIDASE"/>
    <property type="match status" value="1"/>
</dbReference>
<gene>
    <name evidence="18" type="ORF">PILCRDRAFT_223440</name>
</gene>
<dbReference type="PROSITE" id="PS00435">
    <property type="entry name" value="PEROXIDASE_1"/>
    <property type="match status" value="1"/>
</dbReference>
<dbReference type="PANTHER" id="PTHR31356">
    <property type="entry name" value="THYLAKOID LUMENAL 29 KDA PROTEIN, CHLOROPLASTIC-RELATED"/>
    <property type="match status" value="1"/>
</dbReference>
<evidence type="ECO:0000256" key="2">
    <source>
        <dbReference type="ARBA" id="ARBA00006089"/>
    </source>
</evidence>
<comment type="cofactor">
    <cofactor evidence="14">
        <name>heme b</name>
        <dbReference type="ChEBI" id="CHEBI:60344"/>
    </cofactor>
    <text evidence="14">Binds 1 heme b (iron(II)-protoporphyrin IX) group per subunit.</text>
</comment>
<keyword evidence="5 14" id="KW-0349">Heme</keyword>
<evidence type="ECO:0000313" key="19">
    <source>
        <dbReference type="Proteomes" id="UP000054166"/>
    </source>
</evidence>
<dbReference type="GO" id="GO:0042744">
    <property type="term" value="P:hydrogen peroxide catabolic process"/>
    <property type="evidence" value="ECO:0007669"/>
    <property type="project" value="UniProtKB-KW"/>
</dbReference>
<keyword evidence="10 14" id="KW-0408">Iron</keyword>
<dbReference type="GO" id="GO:0046872">
    <property type="term" value="F:metal ion binding"/>
    <property type="evidence" value="ECO:0007669"/>
    <property type="project" value="UniProtKB-UniRule"/>
</dbReference>
<dbReference type="InterPro" id="IPR044831">
    <property type="entry name" value="Ccp1-like"/>
</dbReference>
<keyword evidence="19" id="KW-1185">Reference proteome</keyword>
<dbReference type="AlphaFoldDB" id="A0A0C3CHY7"/>
<dbReference type="Proteomes" id="UP000054166">
    <property type="component" value="Unassembled WGS sequence"/>
</dbReference>
<feature type="binding site" evidence="14">
    <location>
        <position position="122"/>
    </location>
    <ligand>
        <name>Ca(2+)</name>
        <dbReference type="ChEBI" id="CHEBI:29108"/>
        <label>2</label>
    </ligand>
</feature>
<keyword evidence="7" id="KW-0732">Signal</keyword>
<accession>A0A0C3CHY7</accession>
<evidence type="ECO:0000256" key="14">
    <source>
        <dbReference type="PIRSR" id="PIRSR601621-2"/>
    </source>
</evidence>
<keyword evidence="13" id="KW-0376">Hydrogen peroxide</keyword>
<dbReference type="InterPro" id="IPR019793">
    <property type="entry name" value="Peroxidases_heam-ligand_BS"/>
</dbReference>
<evidence type="ECO:0000256" key="8">
    <source>
        <dbReference type="ARBA" id="ARBA00022837"/>
    </source>
</evidence>
<organism evidence="18 19">
    <name type="scientific">Piloderma croceum (strain F 1598)</name>
    <dbReference type="NCBI Taxonomy" id="765440"/>
    <lineage>
        <taxon>Eukaryota</taxon>
        <taxon>Fungi</taxon>
        <taxon>Dikarya</taxon>
        <taxon>Basidiomycota</taxon>
        <taxon>Agaricomycotina</taxon>
        <taxon>Agaricomycetes</taxon>
        <taxon>Agaricomycetidae</taxon>
        <taxon>Atheliales</taxon>
        <taxon>Atheliaceae</taxon>
        <taxon>Piloderma</taxon>
    </lineage>
</organism>
<protein>
    <recommendedName>
        <fullName evidence="16">Peroxidase</fullName>
        <ecNumber evidence="16">1.11.1.-</ecNumber>
    </recommendedName>
</protein>
<dbReference type="GO" id="GO:0000302">
    <property type="term" value="P:response to reactive oxygen species"/>
    <property type="evidence" value="ECO:0007669"/>
    <property type="project" value="TreeGrafter"/>
</dbReference>
<evidence type="ECO:0000256" key="1">
    <source>
        <dbReference type="ARBA" id="ARBA00004613"/>
    </source>
</evidence>
<keyword evidence="3" id="KW-0964">Secreted</keyword>
<reference evidence="19" key="2">
    <citation type="submission" date="2015-01" db="EMBL/GenBank/DDBJ databases">
        <title>Evolutionary Origins and Diversification of the Mycorrhizal Mutualists.</title>
        <authorList>
            <consortium name="DOE Joint Genome Institute"/>
            <consortium name="Mycorrhizal Genomics Consortium"/>
            <person name="Kohler A."/>
            <person name="Kuo A."/>
            <person name="Nagy L.G."/>
            <person name="Floudas D."/>
            <person name="Copeland A."/>
            <person name="Barry K.W."/>
            <person name="Cichocki N."/>
            <person name="Veneault-Fourrey C."/>
            <person name="LaButti K."/>
            <person name="Lindquist E.A."/>
            <person name="Lipzen A."/>
            <person name="Lundell T."/>
            <person name="Morin E."/>
            <person name="Murat C."/>
            <person name="Riley R."/>
            <person name="Ohm R."/>
            <person name="Sun H."/>
            <person name="Tunlid A."/>
            <person name="Henrissat B."/>
            <person name="Grigoriev I.V."/>
            <person name="Hibbett D.S."/>
            <person name="Martin F."/>
        </authorList>
    </citation>
    <scope>NUCLEOTIDE SEQUENCE [LARGE SCALE GENOMIC DNA]</scope>
    <source>
        <strain evidence="19">F 1598</strain>
    </source>
</reference>
<keyword evidence="8 14" id="KW-0106">Calcium</keyword>
<dbReference type="PRINTS" id="PR00462">
    <property type="entry name" value="LIGNINASE"/>
</dbReference>
<feature type="binding site" description="axial binding residue" evidence="14">
    <location>
        <position position="104"/>
    </location>
    <ligand>
        <name>heme b</name>
        <dbReference type="ChEBI" id="CHEBI:60344"/>
    </ligand>
    <ligandPart>
        <name>Fe</name>
        <dbReference type="ChEBI" id="CHEBI:18248"/>
    </ligandPart>
</feature>
<feature type="binding site" evidence="14">
    <location>
        <position position="129"/>
    </location>
    <ligand>
        <name>Ca(2+)</name>
        <dbReference type="ChEBI" id="CHEBI:29108"/>
        <label>2</label>
    </ligand>
</feature>
<name>A0A0C3CHY7_PILCF</name>
<dbReference type="Gene3D" id="1.10.520.10">
    <property type="match status" value="1"/>
</dbReference>
<dbReference type="Gene3D" id="1.10.420.10">
    <property type="entry name" value="Peroxidase, domain 2"/>
    <property type="match status" value="1"/>
</dbReference>
<evidence type="ECO:0000256" key="3">
    <source>
        <dbReference type="ARBA" id="ARBA00022525"/>
    </source>
</evidence>
<evidence type="ECO:0000256" key="6">
    <source>
        <dbReference type="ARBA" id="ARBA00022723"/>
    </source>
</evidence>
<evidence type="ECO:0000256" key="13">
    <source>
        <dbReference type="ARBA" id="ARBA00023324"/>
    </source>
</evidence>
<dbReference type="InParanoid" id="A0A0C3CHY7"/>
<comment type="cofactor">
    <cofactor evidence="14 16">
        <name>Ca(2+)</name>
        <dbReference type="ChEBI" id="CHEBI:29108"/>
    </cofactor>
    <text evidence="14 16">Binds 2 calcium ions per subunit.</text>
</comment>
<sequence length="258" mass="28120">MKYHAIELAYPASRGLENITFALKRVADKHKVSYGDIIQFAGAVALSNCPGSPRLQFLAGRPEAKAPSPPYLIPSPRDTVDKILTRMADAGFTVDDTIALLAAHSVGRQEVIDFTVAGLPLDSTPGRFDSQFYLEVLLRGTNYPGAGQNKTMQAKSPSSHQFRLTSDAALARAPITACRWQSFINHQSRLTSAFRNAMVKLANNGQNTDDLIDCSDIIPFSEFWDGPAELPYGKVLADLEHPCSEQPFPALSSAKRSP</sequence>
<dbReference type="GO" id="GO:0034599">
    <property type="term" value="P:cellular response to oxidative stress"/>
    <property type="evidence" value="ECO:0007669"/>
    <property type="project" value="InterPro"/>
</dbReference>
<feature type="domain" description="Plant heme peroxidase family profile" evidence="17">
    <location>
        <begin position="16"/>
        <end position="218"/>
    </location>
</feature>
<dbReference type="GO" id="GO:0005576">
    <property type="term" value="C:extracellular region"/>
    <property type="evidence" value="ECO:0007669"/>
    <property type="project" value="UniProtKB-SubCell"/>
</dbReference>
<dbReference type="EC" id="1.11.1.-" evidence="16"/>
<dbReference type="EMBL" id="KN832975">
    <property type="protein sequence ID" value="KIM89402.1"/>
    <property type="molecule type" value="Genomic_DNA"/>
</dbReference>
<evidence type="ECO:0000256" key="4">
    <source>
        <dbReference type="ARBA" id="ARBA00022559"/>
    </source>
</evidence>
<keyword evidence="6 14" id="KW-0479">Metal-binding</keyword>
<dbReference type="Pfam" id="PF00141">
    <property type="entry name" value="peroxidase"/>
    <property type="match status" value="1"/>
</dbReference>
<dbReference type="STRING" id="765440.A0A0C3CHY7"/>
<dbReference type="PROSITE" id="PS50873">
    <property type="entry name" value="PEROXIDASE_4"/>
    <property type="match status" value="1"/>
</dbReference>
<feature type="binding site" evidence="14">
    <location>
        <position position="124"/>
    </location>
    <ligand>
        <name>Ca(2+)</name>
        <dbReference type="ChEBI" id="CHEBI:29108"/>
        <label>2</label>
    </ligand>
</feature>
<evidence type="ECO:0000256" key="11">
    <source>
        <dbReference type="ARBA" id="ARBA00023157"/>
    </source>
</evidence>
<keyword evidence="4 16" id="KW-0575">Peroxidase</keyword>
<dbReference type="InterPro" id="IPR024589">
    <property type="entry name" value="Ligninase_C"/>
</dbReference>
<dbReference type="InterPro" id="IPR002016">
    <property type="entry name" value="Haem_peroxidase"/>
</dbReference>
<dbReference type="PRINTS" id="PR00458">
    <property type="entry name" value="PEROXIDASE"/>
</dbReference>
<evidence type="ECO:0000313" key="18">
    <source>
        <dbReference type="EMBL" id="KIM89402.1"/>
    </source>
</evidence>
<dbReference type="InterPro" id="IPR010255">
    <property type="entry name" value="Haem_peroxidase_sf"/>
</dbReference>
<proteinExistence type="inferred from homology"/>
<dbReference type="OrthoDB" id="2113341at2759"/>
<evidence type="ECO:0000256" key="5">
    <source>
        <dbReference type="ARBA" id="ARBA00022617"/>
    </source>
</evidence>
<dbReference type="GO" id="GO:0020037">
    <property type="term" value="F:heme binding"/>
    <property type="evidence" value="ECO:0007669"/>
    <property type="project" value="UniProtKB-UniRule"/>
</dbReference>
<dbReference type="GO" id="GO:0004601">
    <property type="term" value="F:peroxidase activity"/>
    <property type="evidence" value="ECO:0007669"/>
    <property type="project" value="UniProtKB-KW"/>
</dbReference>
<comment type="similarity">
    <text evidence="2 16">Belongs to the peroxidase family. Ligninase subfamily.</text>
</comment>
<evidence type="ECO:0000256" key="12">
    <source>
        <dbReference type="ARBA" id="ARBA00023180"/>
    </source>
</evidence>
<dbReference type="InterPro" id="IPR001621">
    <property type="entry name" value="Ligninase"/>
</dbReference>
<evidence type="ECO:0000256" key="10">
    <source>
        <dbReference type="ARBA" id="ARBA00023004"/>
    </source>
</evidence>
<dbReference type="HOGENOM" id="CLU_1220366_0_0_1"/>